<sequence length="141" mass="16258">MDSYKLIYLFSLIDRQTSQDRRTFSPSRPPDLLVAAPPSRTVCAVIFFHHRRELILIVCVVTISGPVYTIELIDLPKNDQFMLVRKKLRSRTNKSNESSLQIGNWRFHPRGSKVPKLFSTLRFFIELVPALCISSFVASNF</sequence>
<gene>
    <name evidence="1" type="ORF">F2Q69_00046939</name>
</gene>
<reference evidence="1" key="1">
    <citation type="submission" date="2019-12" db="EMBL/GenBank/DDBJ databases">
        <title>Genome sequencing and annotation of Brassica cretica.</title>
        <authorList>
            <person name="Studholme D.J."/>
            <person name="Sarris P."/>
        </authorList>
    </citation>
    <scope>NUCLEOTIDE SEQUENCE</scope>
    <source>
        <strain evidence="1">PFS-109/04</strain>
        <tissue evidence="1">Leaf</tissue>
    </source>
</reference>
<evidence type="ECO:0000313" key="2">
    <source>
        <dbReference type="Proteomes" id="UP000712600"/>
    </source>
</evidence>
<evidence type="ECO:0000313" key="1">
    <source>
        <dbReference type="EMBL" id="KAF3523113.1"/>
    </source>
</evidence>
<name>A0A8S9PHW6_BRACR</name>
<comment type="caution">
    <text evidence="1">The sequence shown here is derived from an EMBL/GenBank/DDBJ whole genome shotgun (WGS) entry which is preliminary data.</text>
</comment>
<proteinExistence type="predicted"/>
<dbReference type="AlphaFoldDB" id="A0A8S9PHW6"/>
<organism evidence="1 2">
    <name type="scientific">Brassica cretica</name>
    <name type="common">Mustard</name>
    <dbReference type="NCBI Taxonomy" id="69181"/>
    <lineage>
        <taxon>Eukaryota</taxon>
        <taxon>Viridiplantae</taxon>
        <taxon>Streptophyta</taxon>
        <taxon>Embryophyta</taxon>
        <taxon>Tracheophyta</taxon>
        <taxon>Spermatophyta</taxon>
        <taxon>Magnoliopsida</taxon>
        <taxon>eudicotyledons</taxon>
        <taxon>Gunneridae</taxon>
        <taxon>Pentapetalae</taxon>
        <taxon>rosids</taxon>
        <taxon>malvids</taxon>
        <taxon>Brassicales</taxon>
        <taxon>Brassicaceae</taxon>
        <taxon>Brassiceae</taxon>
        <taxon>Brassica</taxon>
    </lineage>
</organism>
<dbReference type="EMBL" id="QGKX02001347">
    <property type="protein sequence ID" value="KAF3523113.1"/>
    <property type="molecule type" value="Genomic_DNA"/>
</dbReference>
<dbReference type="Proteomes" id="UP000712600">
    <property type="component" value="Unassembled WGS sequence"/>
</dbReference>
<accession>A0A8S9PHW6</accession>
<protein>
    <submittedName>
        <fullName evidence="1">Uncharacterized protein</fullName>
    </submittedName>
</protein>